<dbReference type="CDD" id="cd14363">
    <property type="entry name" value="CUE_TOLIP"/>
    <property type="match status" value="1"/>
</dbReference>
<comment type="function">
    <text evidence="9">Component of the signaling pathway of IL-1 and Toll-like receptors. Inhibits cell activation by microbial products. Recruits IRAK1 to the IL-1 receptor complex. Inhibits IRAK1 phosphorylation and kinase activity. Connects the ubiquitin pathway to autophagy by functioning as a ubiquitin-ATG8 family adapter and thus mediating autophagic clearance of ubiquitin conjugates. The TOLLIP-dependent selective autophagy pathway plays an important role in clearance of cytotoxic polyQ proteins aggregates. In a complex with TOM1, recruits ubiquitin-conjugated proteins onto early endosomes. Binds to phosphatidylinositol 3-phosphate (PtdIns(3)P).</text>
</comment>
<evidence type="ECO:0000259" key="11">
    <source>
        <dbReference type="PROSITE" id="PS50004"/>
    </source>
</evidence>
<protein>
    <recommendedName>
        <fullName evidence="10">Toll-interacting protein</fullName>
    </recommendedName>
</protein>
<evidence type="ECO:0000256" key="2">
    <source>
        <dbReference type="ARBA" id="ARBA00009278"/>
    </source>
</evidence>
<sequence length="644" mass="68842">MATTVSTQRGPVRSPGGAATCGVWAWAGVAGRGLFSAVAEAMRPGPHLPGTLDSPARAAGSAQQSLACPPFPCGALQAGKRLFLWRRRCSACVPPPPHSPRGSVTSQEGSRTVHPTRAAWTAAPQGVSLTLQANSGTRCPLGQRAGGFEVAPLAPLHPEPKLEASAERPLTLDRGASPGCVLRHSLTCPAIPDPSSLFLRAKAPVLLVALKGFLTENDPFPVAEQQNQQLSLDWCGWEVVPRSGVWEALGLLPEGASSREPILKVSRAPGPYADVVLPLAGGPLLQAQMVSDDLLPGFLMQRVRGLIDSDQQTIRWMVSQTHDLVPASGCAPGWRVCGFTTRLASPVLSGLGPANQTSGLWAGSAALLWVLLEGPPDANSRVYIGELPTDFLRVTPTPTQQQIQLDAQAAQQLQYGGALGTVGRLSITVVQAKLAKNYGMTRMDPYCRIRLGYAVYETPTAHNGAKNPRWNKVIQCTVPPGVDSFYLEIFDERAFSMDDRIAWTHVTIPESLRQGRVEDEWYSLSGRQGDDKEGMINLVLSYTSLPAAMMTAPQPVVLLPTVYQQGVGYVPVTGMPAVCGPGMVPMAMTPAAMPVQPHCSEEDLKAIQDMFPNMDKEVIRSVLEAQRGSRDAAINSLLQMGEDS</sequence>
<gene>
    <name evidence="14" type="primary">LOC102829423</name>
</gene>
<evidence type="ECO:0000256" key="6">
    <source>
        <dbReference type="ARBA" id="ARBA00022859"/>
    </source>
</evidence>
<evidence type="ECO:0000313" key="14">
    <source>
        <dbReference type="RefSeq" id="XP_006861082.1"/>
    </source>
</evidence>
<dbReference type="Gene3D" id="2.60.40.150">
    <property type="entry name" value="C2 domain"/>
    <property type="match status" value="1"/>
</dbReference>
<keyword evidence="5" id="KW-0677">Repeat</keyword>
<keyword evidence="3" id="KW-0963">Cytoplasm</keyword>
<keyword evidence="6" id="KW-0391">Immunity</keyword>
<dbReference type="RefSeq" id="XP_006861082.1">
    <property type="nucleotide sequence ID" value="XM_006861020.1"/>
</dbReference>
<keyword evidence="8" id="KW-0395">Inflammatory response</keyword>
<dbReference type="InterPro" id="IPR035892">
    <property type="entry name" value="C2_domain_sf"/>
</dbReference>
<keyword evidence="4" id="KW-0399">Innate immunity</keyword>
<evidence type="ECO:0000256" key="7">
    <source>
        <dbReference type="ARBA" id="ARBA00023006"/>
    </source>
</evidence>
<dbReference type="SUPFAM" id="SSF49562">
    <property type="entry name" value="C2 domain (Calcium/lipid-binding domain, CaLB)"/>
    <property type="match status" value="1"/>
</dbReference>
<proteinExistence type="inferred from homology"/>
<keyword evidence="13" id="KW-1185">Reference proteome</keyword>
<dbReference type="GeneID" id="102829423"/>
<feature type="domain" description="CUE" evidence="12">
    <location>
        <begin position="599"/>
        <end position="642"/>
    </location>
</feature>
<evidence type="ECO:0000259" key="12">
    <source>
        <dbReference type="PROSITE" id="PS51140"/>
    </source>
</evidence>
<dbReference type="PANTHER" id="PTHR16461:SF5">
    <property type="entry name" value="TOLL-INTERACTING PROTEIN"/>
    <property type="match status" value="1"/>
</dbReference>
<evidence type="ECO:0000256" key="5">
    <source>
        <dbReference type="ARBA" id="ARBA00022737"/>
    </source>
</evidence>
<dbReference type="Gene3D" id="1.10.8.10">
    <property type="entry name" value="DNA helicase RuvA subunit, C-terminal domain"/>
    <property type="match status" value="1"/>
</dbReference>
<evidence type="ECO:0000256" key="3">
    <source>
        <dbReference type="ARBA" id="ARBA00022490"/>
    </source>
</evidence>
<dbReference type="InterPro" id="IPR003892">
    <property type="entry name" value="CUE"/>
</dbReference>
<dbReference type="Pfam" id="PF02845">
    <property type="entry name" value="CUE"/>
    <property type="match status" value="1"/>
</dbReference>
<dbReference type="CDD" id="cd04016">
    <property type="entry name" value="C2_Tollip"/>
    <property type="match status" value="1"/>
</dbReference>
<dbReference type="AlphaFoldDB" id="A0A9B0TBN3"/>
<evidence type="ECO:0000256" key="1">
    <source>
        <dbReference type="ARBA" id="ARBA00004496"/>
    </source>
</evidence>
<dbReference type="GO" id="GO:0006954">
    <property type="term" value="P:inflammatory response"/>
    <property type="evidence" value="ECO:0007669"/>
    <property type="project" value="UniProtKB-KW"/>
</dbReference>
<dbReference type="GO" id="GO:0006914">
    <property type="term" value="P:autophagy"/>
    <property type="evidence" value="ECO:0007669"/>
    <property type="project" value="UniProtKB-KW"/>
</dbReference>
<dbReference type="InterPro" id="IPR041799">
    <property type="entry name" value="TOLIP_CUE"/>
</dbReference>
<evidence type="ECO:0000256" key="9">
    <source>
        <dbReference type="ARBA" id="ARBA00053704"/>
    </source>
</evidence>
<evidence type="ECO:0000313" key="13">
    <source>
        <dbReference type="Proteomes" id="UP000504623"/>
    </source>
</evidence>
<dbReference type="SMART" id="SM00239">
    <property type="entry name" value="C2"/>
    <property type="match status" value="1"/>
</dbReference>
<organism evidence="13 14">
    <name type="scientific">Chrysochloris asiatica</name>
    <name type="common">Cape golden mole</name>
    <dbReference type="NCBI Taxonomy" id="185453"/>
    <lineage>
        <taxon>Eukaryota</taxon>
        <taxon>Metazoa</taxon>
        <taxon>Chordata</taxon>
        <taxon>Craniata</taxon>
        <taxon>Vertebrata</taxon>
        <taxon>Euteleostomi</taxon>
        <taxon>Mammalia</taxon>
        <taxon>Eutheria</taxon>
        <taxon>Afrotheria</taxon>
        <taxon>Chrysochloridae</taxon>
        <taxon>Chrysochlorinae</taxon>
        <taxon>Chrysochloris</taxon>
    </lineage>
</organism>
<dbReference type="GO" id="GO:0045087">
    <property type="term" value="P:innate immune response"/>
    <property type="evidence" value="ECO:0007669"/>
    <property type="project" value="UniProtKB-KW"/>
</dbReference>
<dbReference type="GO" id="GO:0005737">
    <property type="term" value="C:cytoplasm"/>
    <property type="evidence" value="ECO:0007669"/>
    <property type="project" value="UniProtKB-SubCell"/>
</dbReference>
<dbReference type="Pfam" id="PF00168">
    <property type="entry name" value="C2"/>
    <property type="match status" value="1"/>
</dbReference>
<dbReference type="GO" id="GO:0006511">
    <property type="term" value="P:ubiquitin-dependent protein catabolic process"/>
    <property type="evidence" value="ECO:0007669"/>
    <property type="project" value="TreeGrafter"/>
</dbReference>
<keyword evidence="7" id="KW-0072">Autophagy</keyword>
<evidence type="ECO:0000256" key="8">
    <source>
        <dbReference type="ARBA" id="ARBA00023198"/>
    </source>
</evidence>
<dbReference type="InterPro" id="IPR009060">
    <property type="entry name" value="UBA-like_sf"/>
</dbReference>
<dbReference type="FunFam" id="2.60.40.150:FF:000055">
    <property type="entry name" value="Toll-interacting protein-like Protein"/>
    <property type="match status" value="1"/>
</dbReference>
<evidence type="ECO:0000256" key="4">
    <source>
        <dbReference type="ARBA" id="ARBA00022588"/>
    </source>
</evidence>
<dbReference type="GO" id="GO:0043130">
    <property type="term" value="F:ubiquitin binding"/>
    <property type="evidence" value="ECO:0007669"/>
    <property type="project" value="InterPro"/>
</dbReference>
<dbReference type="FunFam" id="1.10.8.10:FF:000036">
    <property type="entry name" value="Toll-interacting protein-like Protein"/>
    <property type="match status" value="1"/>
</dbReference>
<dbReference type="GO" id="GO:0031624">
    <property type="term" value="F:ubiquitin conjugating enzyme binding"/>
    <property type="evidence" value="ECO:0007669"/>
    <property type="project" value="TreeGrafter"/>
</dbReference>
<accession>A0A9B0TBN3</accession>
<comment type="subcellular location">
    <subcellularLocation>
        <location evidence="1">Cytoplasm</location>
    </subcellularLocation>
</comment>
<evidence type="ECO:0000256" key="10">
    <source>
        <dbReference type="ARBA" id="ARBA00072084"/>
    </source>
</evidence>
<dbReference type="PROSITE" id="PS51140">
    <property type="entry name" value="CUE"/>
    <property type="match status" value="1"/>
</dbReference>
<dbReference type="OrthoDB" id="9942608at2759"/>
<feature type="domain" description="C2" evidence="11">
    <location>
        <begin position="405"/>
        <end position="522"/>
    </location>
</feature>
<dbReference type="InterPro" id="IPR037301">
    <property type="entry name" value="Tollip_C2"/>
</dbReference>
<dbReference type="PANTHER" id="PTHR16461">
    <property type="entry name" value="TOLL-INTERACTING PROTEIN"/>
    <property type="match status" value="1"/>
</dbReference>
<comment type="similarity">
    <text evidence="2">Belongs to the tollip family.</text>
</comment>
<dbReference type="SUPFAM" id="SSF46934">
    <property type="entry name" value="UBA-like"/>
    <property type="match status" value="1"/>
</dbReference>
<name>A0A9B0TBN3_CHRAS</name>
<dbReference type="InterPro" id="IPR000008">
    <property type="entry name" value="C2_dom"/>
</dbReference>
<dbReference type="SMART" id="SM00546">
    <property type="entry name" value="CUE"/>
    <property type="match status" value="1"/>
</dbReference>
<dbReference type="Proteomes" id="UP000504623">
    <property type="component" value="Unplaced"/>
</dbReference>
<reference evidence="14" key="1">
    <citation type="submission" date="2025-08" db="UniProtKB">
        <authorList>
            <consortium name="RefSeq"/>
        </authorList>
    </citation>
    <scope>IDENTIFICATION</scope>
    <source>
        <tissue evidence="14">Spleen</tissue>
    </source>
</reference>
<dbReference type="PROSITE" id="PS50004">
    <property type="entry name" value="C2"/>
    <property type="match status" value="1"/>
</dbReference>